<dbReference type="RefSeq" id="WP_344823316.1">
    <property type="nucleotide sequence ID" value="NZ_BAAAUV010000003.1"/>
</dbReference>
<evidence type="ECO:0000313" key="3">
    <source>
        <dbReference type="Proteomes" id="UP001501237"/>
    </source>
</evidence>
<protein>
    <submittedName>
        <fullName evidence="2">Helix-turn-helix transcriptional regulator</fullName>
    </submittedName>
</protein>
<dbReference type="Gene3D" id="1.10.260.40">
    <property type="entry name" value="lambda repressor-like DNA-binding domains"/>
    <property type="match status" value="1"/>
</dbReference>
<comment type="caution">
    <text evidence="2">The sequence shown here is derived from an EMBL/GenBank/DDBJ whole genome shotgun (WGS) entry which is preliminary data.</text>
</comment>
<dbReference type="InterPro" id="IPR043917">
    <property type="entry name" value="DUF5753"/>
</dbReference>
<dbReference type="SUPFAM" id="SSF47413">
    <property type="entry name" value="lambda repressor-like DNA-binding domains"/>
    <property type="match status" value="1"/>
</dbReference>
<name>A0ABP6Q4W8_9ACTN</name>
<gene>
    <name evidence="2" type="ORF">GCM10010468_13270</name>
</gene>
<dbReference type="Proteomes" id="UP001501237">
    <property type="component" value="Unassembled WGS sequence"/>
</dbReference>
<dbReference type="CDD" id="cd00093">
    <property type="entry name" value="HTH_XRE"/>
    <property type="match status" value="1"/>
</dbReference>
<organism evidence="2 3">
    <name type="scientific">Actinocorallia longicatena</name>
    <dbReference type="NCBI Taxonomy" id="111803"/>
    <lineage>
        <taxon>Bacteria</taxon>
        <taxon>Bacillati</taxon>
        <taxon>Actinomycetota</taxon>
        <taxon>Actinomycetes</taxon>
        <taxon>Streptosporangiales</taxon>
        <taxon>Thermomonosporaceae</taxon>
        <taxon>Actinocorallia</taxon>
    </lineage>
</organism>
<accession>A0ABP6Q4W8</accession>
<evidence type="ECO:0000259" key="1">
    <source>
        <dbReference type="Pfam" id="PF19054"/>
    </source>
</evidence>
<dbReference type="InterPro" id="IPR010982">
    <property type="entry name" value="Lambda_DNA-bd_dom_sf"/>
</dbReference>
<sequence>MARPPKPLDPGSSGLALFGAALRNARMAVGETLAGLGVKINYSTSTIGDVERGESRCERDLAERSDEQLNTGGMLALLWDHLVKDSLYRPWFVKWPGIEEKATLIRTFQPLLIHGLLQTEEYARALLYGNENDVAARMLRQSILTRGNPAPPFLVVVIDEGVLWRQVGEPKVMHSQLMHLVTSVSDRLSVQVVPSGVVHPGNVGAFVMATLEDRSEVVYREAAPNGIISSSKDDLVKLNESFEVIRGKALPVDMSLDLIRRTAEEKWT</sequence>
<keyword evidence="3" id="KW-1185">Reference proteome</keyword>
<proteinExistence type="predicted"/>
<reference evidence="3" key="1">
    <citation type="journal article" date="2019" name="Int. J. Syst. Evol. Microbiol.">
        <title>The Global Catalogue of Microorganisms (GCM) 10K type strain sequencing project: providing services to taxonomists for standard genome sequencing and annotation.</title>
        <authorList>
            <consortium name="The Broad Institute Genomics Platform"/>
            <consortium name="The Broad Institute Genome Sequencing Center for Infectious Disease"/>
            <person name="Wu L."/>
            <person name="Ma J."/>
        </authorList>
    </citation>
    <scope>NUCLEOTIDE SEQUENCE [LARGE SCALE GENOMIC DNA]</scope>
    <source>
        <strain evidence="3">JCM 9377</strain>
    </source>
</reference>
<dbReference type="EMBL" id="BAAAUV010000003">
    <property type="protein sequence ID" value="GAA3200534.1"/>
    <property type="molecule type" value="Genomic_DNA"/>
</dbReference>
<evidence type="ECO:0000313" key="2">
    <source>
        <dbReference type="EMBL" id="GAA3200534.1"/>
    </source>
</evidence>
<feature type="domain" description="DUF5753" evidence="1">
    <location>
        <begin position="98"/>
        <end position="261"/>
    </location>
</feature>
<dbReference type="InterPro" id="IPR001387">
    <property type="entry name" value="Cro/C1-type_HTH"/>
</dbReference>
<dbReference type="Pfam" id="PF19054">
    <property type="entry name" value="DUF5753"/>
    <property type="match status" value="1"/>
</dbReference>